<dbReference type="CDD" id="cd08026">
    <property type="entry name" value="DUF326"/>
    <property type="match status" value="1"/>
</dbReference>
<accession>A0ABV6CR98</accession>
<gene>
    <name evidence="1" type="ORF">ACFFJC_03140</name>
</gene>
<comment type="caution">
    <text evidence="1">The sequence shown here is derived from an EMBL/GenBank/DDBJ whole genome shotgun (WGS) entry which is preliminary data.</text>
</comment>
<dbReference type="InterPro" id="IPR005560">
    <property type="entry name" value="Csp_YhjQ"/>
</dbReference>
<keyword evidence="2" id="KW-1185">Reference proteome</keyword>
<dbReference type="EMBL" id="JBHLWK010000006">
    <property type="protein sequence ID" value="MFC0203260.1"/>
    <property type="molecule type" value="Genomic_DNA"/>
</dbReference>
<dbReference type="InterPro" id="IPR044543">
    <property type="entry name" value="YHJQ-like"/>
</dbReference>
<proteinExistence type="predicted"/>
<reference evidence="1 2" key="1">
    <citation type="submission" date="2024-09" db="EMBL/GenBank/DDBJ databases">
        <authorList>
            <person name="Sun Q."/>
            <person name="Mori K."/>
        </authorList>
    </citation>
    <scope>NUCLEOTIDE SEQUENCE [LARGE SCALE GENOMIC DNA]</scope>
    <source>
        <strain evidence="1 2">CCM 7706</strain>
    </source>
</reference>
<dbReference type="InterPro" id="IPR006311">
    <property type="entry name" value="TAT_signal"/>
</dbReference>
<evidence type="ECO:0000313" key="2">
    <source>
        <dbReference type="Proteomes" id="UP001589798"/>
    </source>
</evidence>
<evidence type="ECO:0000313" key="1">
    <source>
        <dbReference type="EMBL" id="MFC0203260.1"/>
    </source>
</evidence>
<name>A0ABV6CR98_9SPHN</name>
<organism evidence="1 2">
    <name type="scientific">Novosphingobium soli</name>
    <dbReference type="NCBI Taxonomy" id="574956"/>
    <lineage>
        <taxon>Bacteria</taxon>
        <taxon>Pseudomonadati</taxon>
        <taxon>Pseudomonadota</taxon>
        <taxon>Alphaproteobacteria</taxon>
        <taxon>Sphingomonadales</taxon>
        <taxon>Sphingomonadaceae</taxon>
        <taxon>Novosphingobium</taxon>
    </lineage>
</organism>
<dbReference type="Pfam" id="PF03860">
    <property type="entry name" value="Csp"/>
    <property type="match status" value="1"/>
</dbReference>
<dbReference type="PANTHER" id="PTHR37310">
    <property type="entry name" value="CYTOPLASMIC PROTEIN-RELATED"/>
    <property type="match status" value="1"/>
</dbReference>
<sequence>MMIERRELLIAGAGLAVGAAARPAAAQRHAMEGMAMPMSMTECIDDCIASHRMCLQTAAYASRKGGALATAPLLAMLGDCAELCQATANSMLRESPLHKILCGACAEACERCAQECLRHAGDSQMARCSATCRDCAASCREMAAMDG</sequence>
<dbReference type="Gene3D" id="1.20.1270.360">
    <property type="match status" value="1"/>
</dbReference>
<protein>
    <submittedName>
        <fullName evidence="1">Four-helix bundle copper-binding protein</fullName>
    </submittedName>
</protein>
<dbReference type="RefSeq" id="WP_086485568.1">
    <property type="nucleotide sequence ID" value="NZ_JBHLWK010000006.1"/>
</dbReference>
<dbReference type="Proteomes" id="UP001589798">
    <property type="component" value="Unassembled WGS sequence"/>
</dbReference>
<dbReference type="PROSITE" id="PS51318">
    <property type="entry name" value="TAT"/>
    <property type="match status" value="1"/>
</dbReference>
<dbReference type="PANTHER" id="PTHR37310:SF1">
    <property type="entry name" value="CYTOPLASMIC PROTEIN"/>
    <property type="match status" value="1"/>
</dbReference>